<sequence>MKKLLFSVFALAMTLQMQAKVKLQPMFSDNMVLQRNTSAPIWGETRPGRMVSVVTSWNAKTYRAKADKQGRFTVSVDTPNAGGPYEITISDGSPIVLRNILIGEVWICSGQSNMEMPMQGWDIPMNAEEIAQSDRYTGIRLLHVEHAVETAPKTTIAVRNNGWATCSPQTVKDFSATAFFFGKKINETERVPVGLIMTCWGGTPIESWISPEKLRALTPFSATIQEMQGNSLQQKARQQKFLDDYKQWIDDEIKRTTAVDSRGRYLMAQPGIDDSRWETTYCPAVLTGPRYDKYDGGLWFRKTIEIPTHWAGKPLEIRLAKIDDDDVTFFNGEFVGTTYGYQHPRRYIIPARLVKKGPAQIAVYNLDFSAGAGIWGEPREMTLSLVGSTETISLAGEWKVNTALPLSQMNSMPKNTAYNQNAPSVLFNSMISPLIPYAIRGAIWYQGEANAPRAYQYRELLPIMVNDWRARWQKPFPFYIMQLANYKARNAEPVESDWAELREAQQMAADHLVACETAVNIDIGMANDIHPISKDIVGDRLARLALALDYKHNLPYSGPRYQSYLIGPQSVTLTFQFADALQTSDGQLLRGFTIAGADRRFYNADAVIKGNTVEVSSPHVPTPLAVRYAWADNPDCNLINAHQLPASPFRTDDWPGITINNR</sequence>
<dbReference type="PANTHER" id="PTHR22901">
    <property type="entry name" value="SIALATE O-ACETYLESTERASE"/>
    <property type="match status" value="1"/>
</dbReference>
<feature type="signal peptide" evidence="2">
    <location>
        <begin position="1"/>
        <end position="19"/>
    </location>
</feature>
<dbReference type="InterPro" id="IPR039329">
    <property type="entry name" value="SIAE"/>
</dbReference>
<evidence type="ECO:0000313" key="5">
    <source>
        <dbReference type="Proteomes" id="UP000010433"/>
    </source>
</evidence>
<dbReference type="InterPro" id="IPR036514">
    <property type="entry name" value="SGNH_hydro_sf"/>
</dbReference>
<dbReference type="GO" id="GO:0001681">
    <property type="term" value="F:sialate O-acetylesterase activity"/>
    <property type="evidence" value="ECO:0007669"/>
    <property type="project" value="InterPro"/>
</dbReference>
<keyword evidence="2" id="KW-0732">Signal</keyword>
<comment type="caution">
    <text evidence="4">The sequence shown here is derived from an EMBL/GenBank/DDBJ whole genome shotgun (WGS) entry which is preliminary data.</text>
</comment>
<dbReference type="STRING" id="1127699.HMPREF9151_00908"/>
<dbReference type="GO" id="GO:0005975">
    <property type="term" value="P:carbohydrate metabolic process"/>
    <property type="evidence" value="ECO:0007669"/>
    <property type="project" value="TreeGrafter"/>
</dbReference>
<dbReference type="SUPFAM" id="SSF49785">
    <property type="entry name" value="Galactose-binding domain-like"/>
    <property type="match status" value="1"/>
</dbReference>
<dbReference type="Proteomes" id="UP000010433">
    <property type="component" value="Unassembled WGS sequence"/>
</dbReference>
<dbReference type="RefSeq" id="WP_009162124.1">
    <property type="nucleotide sequence ID" value="NZ_KB290984.1"/>
</dbReference>
<dbReference type="InterPro" id="IPR008979">
    <property type="entry name" value="Galactose-bd-like_sf"/>
</dbReference>
<dbReference type="AlphaFoldDB" id="L1NFA8"/>
<protein>
    <submittedName>
        <fullName evidence="4">Glycosyl hydrolase family 2, sugar binding domain protein</fullName>
    </submittedName>
</protein>
<dbReference type="Gene3D" id="2.60.120.260">
    <property type="entry name" value="Galactose-binding domain-like"/>
    <property type="match status" value="1"/>
</dbReference>
<dbReference type="EMBL" id="AMEP01000061">
    <property type="protein sequence ID" value="EKY02016.1"/>
    <property type="molecule type" value="Genomic_DNA"/>
</dbReference>
<feature type="domain" description="Sialate O-acetylesterase" evidence="3">
    <location>
        <begin position="438"/>
        <end position="524"/>
    </location>
</feature>
<accession>L1NFA8</accession>
<dbReference type="OrthoDB" id="9816001at2"/>
<name>L1NFA8_9BACT</name>
<feature type="domain" description="Sialate O-acetylesterase" evidence="3">
    <location>
        <begin position="104"/>
        <end position="212"/>
    </location>
</feature>
<dbReference type="Pfam" id="PF03629">
    <property type="entry name" value="SASA"/>
    <property type="match status" value="2"/>
</dbReference>
<evidence type="ECO:0000256" key="2">
    <source>
        <dbReference type="SAM" id="SignalP"/>
    </source>
</evidence>
<reference evidence="4 5" key="1">
    <citation type="submission" date="2012-05" db="EMBL/GenBank/DDBJ databases">
        <authorList>
            <person name="Weinstock G."/>
            <person name="Sodergren E."/>
            <person name="Lobos E.A."/>
            <person name="Fulton L."/>
            <person name="Fulton R."/>
            <person name="Courtney L."/>
            <person name="Fronick C."/>
            <person name="O'Laughlin M."/>
            <person name="Godfrey J."/>
            <person name="Wilson R.M."/>
            <person name="Miner T."/>
            <person name="Farmer C."/>
            <person name="Delehaunty K."/>
            <person name="Cordes M."/>
            <person name="Minx P."/>
            <person name="Tomlinson C."/>
            <person name="Chen J."/>
            <person name="Wollam A."/>
            <person name="Pepin K.H."/>
            <person name="Bhonagiri V."/>
            <person name="Zhang X."/>
            <person name="Suruliraj S."/>
            <person name="Warren W."/>
            <person name="Mitreva M."/>
            <person name="Mardis E.R."/>
            <person name="Wilson R.K."/>
        </authorList>
    </citation>
    <scope>NUCLEOTIDE SEQUENCE [LARGE SCALE GENOMIC DNA]</scope>
    <source>
        <strain evidence="4 5">F0055</strain>
    </source>
</reference>
<organism evidence="4 5">
    <name type="scientific">Hoylesella saccharolytica F0055</name>
    <dbReference type="NCBI Taxonomy" id="1127699"/>
    <lineage>
        <taxon>Bacteria</taxon>
        <taxon>Pseudomonadati</taxon>
        <taxon>Bacteroidota</taxon>
        <taxon>Bacteroidia</taxon>
        <taxon>Bacteroidales</taxon>
        <taxon>Prevotellaceae</taxon>
        <taxon>Hoylesella</taxon>
    </lineage>
</organism>
<gene>
    <name evidence="4" type="ORF">HMPREF9151_00908</name>
</gene>
<feature type="chain" id="PRO_5003954359" evidence="2">
    <location>
        <begin position="20"/>
        <end position="662"/>
    </location>
</feature>
<dbReference type="PANTHER" id="PTHR22901:SF0">
    <property type="entry name" value="SIALATE O-ACETYLESTERASE"/>
    <property type="match status" value="1"/>
</dbReference>
<proteinExistence type="predicted"/>
<dbReference type="PATRIC" id="fig|1127699.3.peg.836"/>
<dbReference type="SUPFAM" id="SSF52266">
    <property type="entry name" value="SGNH hydrolase"/>
    <property type="match status" value="1"/>
</dbReference>
<keyword evidence="5" id="KW-1185">Reference proteome</keyword>
<dbReference type="Gene3D" id="3.40.50.1110">
    <property type="entry name" value="SGNH hydrolase"/>
    <property type="match status" value="2"/>
</dbReference>
<dbReference type="InterPro" id="IPR005181">
    <property type="entry name" value="SASA"/>
</dbReference>
<evidence type="ECO:0000313" key="4">
    <source>
        <dbReference type="EMBL" id="EKY02016.1"/>
    </source>
</evidence>
<dbReference type="HOGENOM" id="CLU_015150_2_0_10"/>
<evidence type="ECO:0000259" key="3">
    <source>
        <dbReference type="Pfam" id="PF03629"/>
    </source>
</evidence>
<keyword evidence="1 4" id="KW-0378">Hydrolase</keyword>
<evidence type="ECO:0000256" key="1">
    <source>
        <dbReference type="ARBA" id="ARBA00022801"/>
    </source>
</evidence>